<dbReference type="OrthoDB" id="7484027at2759"/>
<feature type="compositionally biased region" description="Basic and acidic residues" evidence="1">
    <location>
        <begin position="71"/>
        <end position="92"/>
    </location>
</feature>
<proteinExistence type="predicted"/>
<accession>A0A8S3WLW3</accession>
<protein>
    <submittedName>
        <fullName evidence="2">(apollo) hypothetical protein</fullName>
    </submittedName>
</protein>
<evidence type="ECO:0000313" key="3">
    <source>
        <dbReference type="Proteomes" id="UP000691718"/>
    </source>
</evidence>
<dbReference type="EMBL" id="CAJQZP010000541">
    <property type="protein sequence ID" value="CAG4967502.1"/>
    <property type="molecule type" value="Genomic_DNA"/>
</dbReference>
<dbReference type="AlphaFoldDB" id="A0A8S3WLW3"/>
<feature type="compositionally biased region" description="Acidic residues" evidence="1">
    <location>
        <begin position="61"/>
        <end position="70"/>
    </location>
</feature>
<feature type="region of interest" description="Disordered" evidence="1">
    <location>
        <begin position="26"/>
        <end position="92"/>
    </location>
</feature>
<evidence type="ECO:0000313" key="2">
    <source>
        <dbReference type="EMBL" id="CAG4967502.1"/>
    </source>
</evidence>
<evidence type="ECO:0000256" key="1">
    <source>
        <dbReference type="SAM" id="MobiDB-lite"/>
    </source>
</evidence>
<name>A0A8S3WLW3_PARAO</name>
<organism evidence="2 3">
    <name type="scientific">Parnassius apollo</name>
    <name type="common">Apollo butterfly</name>
    <name type="synonym">Papilio apollo</name>
    <dbReference type="NCBI Taxonomy" id="110799"/>
    <lineage>
        <taxon>Eukaryota</taxon>
        <taxon>Metazoa</taxon>
        <taxon>Ecdysozoa</taxon>
        <taxon>Arthropoda</taxon>
        <taxon>Hexapoda</taxon>
        <taxon>Insecta</taxon>
        <taxon>Pterygota</taxon>
        <taxon>Neoptera</taxon>
        <taxon>Endopterygota</taxon>
        <taxon>Lepidoptera</taxon>
        <taxon>Glossata</taxon>
        <taxon>Ditrysia</taxon>
        <taxon>Papilionoidea</taxon>
        <taxon>Papilionidae</taxon>
        <taxon>Parnassiinae</taxon>
        <taxon>Parnassini</taxon>
        <taxon>Parnassius</taxon>
        <taxon>Parnassius</taxon>
    </lineage>
</organism>
<sequence length="92" mass="10648">MSNWRANNDLLADFMHILYAYDYDLSEDNDFEPDNDEVEDVRSSSSEAYSPPTPGRREQPGDDVEAVGFEEENHFRDTSPEGRDRSPRPYQS</sequence>
<comment type="caution">
    <text evidence="2">The sequence shown here is derived from an EMBL/GenBank/DDBJ whole genome shotgun (WGS) entry which is preliminary data.</text>
</comment>
<dbReference type="Proteomes" id="UP000691718">
    <property type="component" value="Unassembled WGS sequence"/>
</dbReference>
<gene>
    <name evidence="2" type="ORF">PAPOLLO_LOCUS7802</name>
</gene>
<feature type="compositionally biased region" description="Acidic residues" evidence="1">
    <location>
        <begin position="26"/>
        <end position="39"/>
    </location>
</feature>
<keyword evidence="3" id="KW-1185">Reference proteome</keyword>
<reference evidence="2" key="1">
    <citation type="submission" date="2021-04" db="EMBL/GenBank/DDBJ databases">
        <authorList>
            <person name="Tunstrom K."/>
        </authorList>
    </citation>
    <scope>NUCLEOTIDE SEQUENCE</scope>
</reference>